<dbReference type="GO" id="GO:0032977">
    <property type="term" value="F:membrane insertase activity"/>
    <property type="evidence" value="ECO:0007669"/>
    <property type="project" value="InterPro"/>
</dbReference>
<evidence type="ECO:0000256" key="14">
    <source>
        <dbReference type="ARBA" id="ARBA00033245"/>
    </source>
</evidence>
<dbReference type="GO" id="GO:0015031">
    <property type="term" value="P:protein transport"/>
    <property type="evidence" value="ECO:0007669"/>
    <property type="project" value="UniProtKB-KW"/>
</dbReference>
<comment type="similarity">
    <text evidence="2">Belongs to the OXA1/ALB3/YidC family. Type 1 subfamily.</text>
</comment>
<evidence type="ECO:0000313" key="20">
    <source>
        <dbReference type="EMBL" id="ROR72935.1"/>
    </source>
</evidence>
<name>A0A3N2BCH5_9MICO</name>
<comment type="function">
    <text evidence="11">Required for the insertion and/or proper folding and/or complex formation of integral membrane proteins into the membrane. Involved in integration of membrane proteins that insert both dependently and independently of the Sec translocase complex, as well as at least some lipoproteins. Aids folding of multispanning membrane proteins.</text>
</comment>
<dbReference type="PANTHER" id="PTHR12428">
    <property type="entry name" value="OXA1"/>
    <property type="match status" value="1"/>
</dbReference>
<evidence type="ECO:0000259" key="19">
    <source>
        <dbReference type="Pfam" id="PF02096"/>
    </source>
</evidence>
<keyword evidence="7" id="KW-0653">Protein transport</keyword>
<evidence type="ECO:0000256" key="1">
    <source>
        <dbReference type="ARBA" id="ARBA00004651"/>
    </source>
</evidence>
<accession>A0A3N2BCH5</accession>
<feature type="transmembrane region" description="Helical" evidence="18">
    <location>
        <begin position="182"/>
        <end position="201"/>
    </location>
</feature>
<feature type="compositionally biased region" description="Basic and acidic residues" evidence="17">
    <location>
        <begin position="404"/>
        <end position="423"/>
    </location>
</feature>
<sequence>MGWFDTILFPIKWAVAWILVTVHDGLVLLPWLEPGSGPAWVLSIVGLTLVIRTLIIPLFFKQIKAQRGMQLVQPEMQKLQKRYKGKTDPASKQKMQQEMMALYKEHGTNPFASCLPMLLQMPIFFALFRVLYSLEPLAAGTYSGGESIGRLTQSHAEEALTSTLFGAPISSTFLTAEGDETVIVRVVAAFLIVMMSATMFLSQRQLTMKNMPASALDNPFAKQQKLLMYIFPFIFMITGVYFPIGVLIYWTISNLWTMGQQFYTIRRHPSPGSEAYKARQQRINAKRARKGLPSLEEEEKAKSGQKQVEAAPEKTSGQRQQPKRKDRAKKDVTKPGGATPAGLSGEMSAAESGGSASSAESAESPSTGGAESEVEAASPGASNGRPGAGQTSSTKAPQGMTPAERAEWRYRQRMERIRQSKKN</sequence>
<dbReference type="Proteomes" id="UP000280668">
    <property type="component" value="Unassembled WGS sequence"/>
</dbReference>
<gene>
    <name evidence="20" type="ORF">EDD31_1299</name>
</gene>
<dbReference type="PANTHER" id="PTHR12428:SF65">
    <property type="entry name" value="CYTOCHROME C OXIDASE ASSEMBLY PROTEIN COX18, MITOCHONDRIAL"/>
    <property type="match status" value="1"/>
</dbReference>
<dbReference type="AlphaFoldDB" id="A0A3N2BCH5"/>
<feature type="domain" description="Membrane insertase YidC/Oxa/ALB C-terminal" evidence="19">
    <location>
        <begin position="40"/>
        <end position="265"/>
    </location>
</feature>
<organism evidence="20 21">
    <name type="scientific">Bogoriella caseilytica</name>
    <dbReference type="NCBI Taxonomy" id="56055"/>
    <lineage>
        <taxon>Bacteria</taxon>
        <taxon>Bacillati</taxon>
        <taxon>Actinomycetota</taxon>
        <taxon>Actinomycetes</taxon>
        <taxon>Micrococcales</taxon>
        <taxon>Bogoriellaceae</taxon>
        <taxon>Bogoriella</taxon>
    </lineage>
</organism>
<keyword evidence="9 18" id="KW-0472">Membrane</keyword>
<keyword evidence="21" id="KW-1185">Reference proteome</keyword>
<evidence type="ECO:0000256" key="12">
    <source>
        <dbReference type="ARBA" id="ARBA00026028"/>
    </source>
</evidence>
<evidence type="ECO:0000256" key="2">
    <source>
        <dbReference type="ARBA" id="ARBA00010527"/>
    </source>
</evidence>
<keyword evidence="5" id="KW-1003">Cell membrane</keyword>
<evidence type="ECO:0000256" key="6">
    <source>
        <dbReference type="ARBA" id="ARBA00022692"/>
    </source>
</evidence>
<feature type="transmembrane region" description="Helical" evidence="18">
    <location>
        <begin position="110"/>
        <end position="132"/>
    </location>
</feature>
<dbReference type="CDD" id="cd20070">
    <property type="entry name" value="5TM_YidC_Alb3"/>
    <property type="match status" value="1"/>
</dbReference>
<proteinExistence type="inferred from homology"/>
<evidence type="ECO:0000256" key="8">
    <source>
        <dbReference type="ARBA" id="ARBA00022989"/>
    </source>
</evidence>
<dbReference type="OrthoDB" id="9780552at2"/>
<evidence type="ECO:0000256" key="7">
    <source>
        <dbReference type="ARBA" id="ARBA00022927"/>
    </source>
</evidence>
<evidence type="ECO:0000256" key="10">
    <source>
        <dbReference type="ARBA" id="ARBA00023186"/>
    </source>
</evidence>
<evidence type="ECO:0000256" key="5">
    <source>
        <dbReference type="ARBA" id="ARBA00022475"/>
    </source>
</evidence>
<feature type="compositionally biased region" description="Low complexity" evidence="17">
    <location>
        <begin position="341"/>
        <end position="371"/>
    </location>
</feature>
<dbReference type="Pfam" id="PF02096">
    <property type="entry name" value="60KD_IMP"/>
    <property type="match status" value="1"/>
</dbReference>
<dbReference type="RefSeq" id="WP_123303432.1">
    <property type="nucleotide sequence ID" value="NZ_RKHK01000001.1"/>
</dbReference>
<evidence type="ECO:0000313" key="21">
    <source>
        <dbReference type="Proteomes" id="UP000280668"/>
    </source>
</evidence>
<keyword evidence="8 18" id="KW-1133">Transmembrane helix</keyword>
<dbReference type="EMBL" id="RKHK01000001">
    <property type="protein sequence ID" value="ROR72935.1"/>
    <property type="molecule type" value="Genomic_DNA"/>
</dbReference>
<dbReference type="NCBIfam" id="TIGR03592">
    <property type="entry name" value="yidC_oxa1_cterm"/>
    <property type="match status" value="1"/>
</dbReference>
<evidence type="ECO:0000256" key="17">
    <source>
        <dbReference type="SAM" id="MobiDB-lite"/>
    </source>
</evidence>
<keyword evidence="10" id="KW-0143">Chaperone</keyword>
<keyword evidence="6 16" id="KW-0812">Transmembrane</keyword>
<feature type="transmembrane region" description="Helical" evidence="18">
    <location>
        <begin position="226"/>
        <end position="252"/>
    </location>
</feature>
<protein>
    <recommendedName>
        <fullName evidence="3">Membrane protein insertase YidC</fullName>
    </recommendedName>
    <alternativeName>
        <fullName evidence="15">Foldase YidC</fullName>
    </alternativeName>
    <alternativeName>
        <fullName evidence="14">Membrane integrase YidC</fullName>
    </alternativeName>
    <alternativeName>
        <fullName evidence="13">Membrane protein YidC</fullName>
    </alternativeName>
</protein>
<evidence type="ECO:0000256" key="4">
    <source>
        <dbReference type="ARBA" id="ARBA00022448"/>
    </source>
</evidence>
<feature type="transmembrane region" description="Helical" evidence="18">
    <location>
        <begin position="38"/>
        <end position="60"/>
    </location>
</feature>
<comment type="caution">
    <text evidence="20">The sequence shown here is derived from an EMBL/GenBank/DDBJ whole genome shotgun (WGS) entry which is preliminary data.</text>
</comment>
<feature type="region of interest" description="Disordered" evidence="17">
    <location>
        <begin position="269"/>
        <end position="423"/>
    </location>
</feature>
<evidence type="ECO:0000256" key="11">
    <source>
        <dbReference type="ARBA" id="ARBA00025034"/>
    </source>
</evidence>
<evidence type="ECO:0000256" key="15">
    <source>
        <dbReference type="ARBA" id="ARBA00033342"/>
    </source>
</evidence>
<dbReference type="GO" id="GO:0051205">
    <property type="term" value="P:protein insertion into membrane"/>
    <property type="evidence" value="ECO:0007669"/>
    <property type="project" value="TreeGrafter"/>
</dbReference>
<evidence type="ECO:0000256" key="3">
    <source>
        <dbReference type="ARBA" id="ARBA00015325"/>
    </source>
</evidence>
<evidence type="ECO:0000256" key="9">
    <source>
        <dbReference type="ARBA" id="ARBA00023136"/>
    </source>
</evidence>
<comment type="subcellular location">
    <subcellularLocation>
        <location evidence="1">Cell membrane</location>
        <topology evidence="1">Multi-pass membrane protein</topology>
    </subcellularLocation>
    <subcellularLocation>
        <location evidence="16">Membrane</location>
        <topology evidence="16">Multi-pass membrane protein</topology>
    </subcellularLocation>
</comment>
<evidence type="ECO:0000256" key="18">
    <source>
        <dbReference type="SAM" id="Phobius"/>
    </source>
</evidence>
<dbReference type="InterPro" id="IPR028055">
    <property type="entry name" value="YidC/Oxa/ALB_C"/>
</dbReference>
<dbReference type="NCBIfam" id="NF002350">
    <property type="entry name" value="PRK01315.1"/>
    <property type="match status" value="1"/>
</dbReference>
<keyword evidence="4" id="KW-0813">Transport</keyword>
<evidence type="ECO:0000256" key="13">
    <source>
        <dbReference type="ARBA" id="ARBA00031538"/>
    </source>
</evidence>
<dbReference type="InterPro" id="IPR047196">
    <property type="entry name" value="YidC_ALB_C"/>
</dbReference>
<reference evidence="20 21" key="1">
    <citation type="submission" date="2018-11" db="EMBL/GenBank/DDBJ databases">
        <title>Sequencing the genomes of 1000 actinobacteria strains.</title>
        <authorList>
            <person name="Klenk H.-P."/>
        </authorList>
    </citation>
    <scope>NUCLEOTIDE SEQUENCE [LARGE SCALE GENOMIC DNA]</scope>
    <source>
        <strain evidence="20 21">DSM 11294</strain>
    </source>
</reference>
<dbReference type="GO" id="GO:0005886">
    <property type="term" value="C:plasma membrane"/>
    <property type="evidence" value="ECO:0007669"/>
    <property type="project" value="UniProtKB-SubCell"/>
</dbReference>
<comment type="subunit">
    <text evidence="12">Interacts with the Sec translocase complex via SecD. Specifically interacts with transmembrane segments of nascent integral membrane proteins during membrane integration.</text>
</comment>
<evidence type="ECO:0000256" key="16">
    <source>
        <dbReference type="RuleBase" id="RU003945"/>
    </source>
</evidence>
<feature type="transmembrane region" description="Helical" evidence="18">
    <location>
        <begin position="12"/>
        <end position="32"/>
    </location>
</feature>
<dbReference type="InterPro" id="IPR001708">
    <property type="entry name" value="YidC/ALB3/OXA1/COX18"/>
</dbReference>